<dbReference type="GO" id="GO:0005829">
    <property type="term" value="C:cytosol"/>
    <property type="evidence" value="ECO:0007669"/>
    <property type="project" value="TreeGrafter"/>
</dbReference>
<evidence type="ECO:0000256" key="2">
    <source>
        <dbReference type="ARBA" id="ARBA00023012"/>
    </source>
</evidence>
<proteinExistence type="predicted"/>
<dbReference type="InterPro" id="IPR001789">
    <property type="entry name" value="Sig_transdc_resp-reg_receiver"/>
</dbReference>
<dbReference type="Pfam" id="PF00072">
    <property type="entry name" value="Response_reg"/>
    <property type="match status" value="1"/>
</dbReference>
<evidence type="ECO:0000259" key="9">
    <source>
        <dbReference type="PROSITE" id="PS51755"/>
    </source>
</evidence>
<feature type="modified residue" description="4-aspartylphosphate" evidence="6">
    <location>
        <position position="54"/>
    </location>
</feature>
<keyword evidence="5" id="KW-0804">Transcription</keyword>
<evidence type="ECO:0000256" key="1">
    <source>
        <dbReference type="ARBA" id="ARBA00022553"/>
    </source>
</evidence>
<dbReference type="eggNOG" id="COG0745">
    <property type="taxonomic scope" value="Bacteria"/>
</dbReference>
<dbReference type="FunFam" id="3.40.50.2300:FF:000002">
    <property type="entry name" value="DNA-binding response regulator PhoP"/>
    <property type="match status" value="1"/>
</dbReference>
<keyword evidence="4 7" id="KW-0238">DNA-binding</keyword>
<dbReference type="InterPro" id="IPR011006">
    <property type="entry name" value="CheY-like_superfamily"/>
</dbReference>
<dbReference type="InterPro" id="IPR036388">
    <property type="entry name" value="WH-like_DNA-bd_sf"/>
</dbReference>
<evidence type="ECO:0000313" key="10">
    <source>
        <dbReference type="EMBL" id="AEE15077.1"/>
    </source>
</evidence>
<dbReference type="EMBL" id="CP002690">
    <property type="protein sequence ID" value="AEE15077.1"/>
    <property type="molecule type" value="Genomic_DNA"/>
</dbReference>
<keyword evidence="11" id="KW-1185">Reference proteome</keyword>
<accession>M1E5G4</accession>
<dbReference type="CDD" id="cd17625">
    <property type="entry name" value="REC_OmpR_DrrD-like"/>
    <property type="match status" value="1"/>
</dbReference>
<keyword evidence="3" id="KW-0805">Transcription regulation</keyword>
<dbReference type="Gene3D" id="3.40.50.2300">
    <property type="match status" value="1"/>
</dbReference>
<sequence>MSTMRLLIVEDEKTLANLIKKGFEEEGYAVDVTYNGEDGLFFAKNNIYDAIVLDIMLPIIDGISLLKELREQNISTPVIILTAKDSVKDKVLGLDSGSDDYLTKPFSFEELLSRVRALIRRRFATSSPIIKISDLVIDTAQKTIKRGNKRIDLSAKEYALLEYLALNKNKVISRTSIIEHLYDEDFDLYSNVIDVFINRIRNKIDKDFDKKLIHTYRGIGYSLKE</sequence>
<dbReference type="GO" id="GO:0000976">
    <property type="term" value="F:transcription cis-regulatory region binding"/>
    <property type="evidence" value="ECO:0007669"/>
    <property type="project" value="TreeGrafter"/>
</dbReference>
<keyword evidence="1 6" id="KW-0597">Phosphoprotein</keyword>
<organism evidence="10 11">
    <name type="scientific">Thermodesulfobium narugense DSM 14796</name>
    <dbReference type="NCBI Taxonomy" id="747365"/>
    <lineage>
        <taxon>Bacteria</taxon>
        <taxon>Pseudomonadati</taxon>
        <taxon>Thermodesulfobiota</taxon>
        <taxon>Thermodesulfobiia</taxon>
        <taxon>Thermodesulfobiales</taxon>
        <taxon>Thermodesulfobiaceae</taxon>
        <taxon>Thermodesulfobium</taxon>
    </lineage>
</organism>
<dbReference type="Proteomes" id="UP000011765">
    <property type="component" value="Chromosome"/>
</dbReference>
<dbReference type="GO" id="GO:0000156">
    <property type="term" value="F:phosphorelay response regulator activity"/>
    <property type="evidence" value="ECO:0007669"/>
    <property type="project" value="TreeGrafter"/>
</dbReference>
<feature type="domain" description="OmpR/PhoB-type" evidence="9">
    <location>
        <begin position="127"/>
        <end position="225"/>
    </location>
</feature>
<evidence type="ECO:0000256" key="3">
    <source>
        <dbReference type="ARBA" id="ARBA00023015"/>
    </source>
</evidence>
<gene>
    <name evidence="10" type="ORF">Thena_1465</name>
</gene>
<dbReference type="SUPFAM" id="SSF52172">
    <property type="entry name" value="CheY-like"/>
    <property type="match status" value="1"/>
</dbReference>
<dbReference type="AlphaFoldDB" id="M1E5G4"/>
<dbReference type="PROSITE" id="PS50110">
    <property type="entry name" value="RESPONSE_REGULATORY"/>
    <property type="match status" value="1"/>
</dbReference>
<feature type="DNA-binding region" description="OmpR/PhoB-type" evidence="7">
    <location>
        <begin position="127"/>
        <end position="225"/>
    </location>
</feature>
<dbReference type="Gene3D" id="6.10.250.690">
    <property type="match status" value="1"/>
</dbReference>
<dbReference type="STRING" id="747365.Thena_1465"/>
<dbReference type="SMART" id="SM00862">
    <property type="entry name" value="Trans_reg_C"/>
    <property type="match status" value="1"/>
</dbReference>
<dbReference type="GO" id="GO:0032993">
    <property type="term" value="C:protein-DNA complex"/>
    <property type="evidence" value="ECO:0007669"/>
    <property type="project" value="TreeGrafter"/>
</dbReference>
<evidence type="ECO:0000256" key="6">
    <source>
        <dbReference type="PROSITE-ProRule" id="PRU00169"/>
    </source>
</evidence>
<dbReference type="HOGENOM" id="CLU_000445_30_1_9"/>
<dbReference type="Gene3D" id="1.10.10.10">
    <property type="entry name" value="Winged helix-like DNA-binding domain superfamily/Winged helix DNA-binding domain"/>
    <property type="match status" value="1"/>
</dbReference>
<dbReference type="KEGG" id="tnr:Thena_1465"/>
<dbReference type="InterPro" id="IPR001867">
    <property type="entry name" value="OmpR/PhoB-type_DNA-bd"/>
</dbReference>
<dbReference type="PROSITE" id="PS51755">
    <property type="entry name" value="OMPR_PHOB"/>
    <property type="match status" value="1"/>
</dbReference>
<evidence type="ECO:0000259" key="8">
    <source>
        <dbReference type="PROSITE" id="PS50110"/>
    </source>
</evidence>
<dbReference type="GO" id="GO:0006355">
    <property type="term" value="P:regulation of DNA-templated transcription"/>
    <property type="evidence" value="ECO:0007669"/>
    <property type="project" value="InterPro"/>
</dbReference>
<dbReference type="PANTHER" id="PTHR48111">
    <property type="entry name" value="REGULATOR OF RPOS"/>
    <property type="match status" value="1"/>
</dbReference>
<evidence type="ECO:0000256" key="4">
    <source>
        <dbReference type="ARBA" id="ARBA00023125"/>
    </source>
</evidence>
<dbReference type="FunFam" id="1.10.10.10:FF:000005">
    <property type="entry name" value="Two-component system response regulator"/>
    <property type="match status" value="1"/>
</dbReference>
<dbReference type="PANTHER" id="PTHR48111:SF22">
    <property type="entry name" value="REGULATOR OF RPOS"/>
    <property type="match status" value="1"/>
</dbReference>
<dbReference type="SMART" id="SM00448">
    <property type="entry name" value="REC"/>
    <property type="match status" value="1"/>
</dbReference>
<dbReference type="CDD" id="cd00383">
    <property type="entry name" value="trans_reg_C"/>
    <property type="match status" value="1"/>
</dbReference>
<dbReference type="InterPro" id="IPR039420">
    <property type="entry name" value="WalR-like"/>
</dbReference>
<feature type="domain" description="Response regulatory" evidence="8">
    <location>
        <begin position="5"/>
        <end position="119"/>
    </location>
</feature>
<name>M1E5G4_9BACT</name>
<evidence type="ECO:0000256" key="7">
    <source>
        <dbReference type="PROSITE-ProRule" id="PRU01091"/>
    </source>
</evidence>
<protein>
    <submittedName>
        <fullName evidence="10">Two component transcriptional regulator, winged helix family</fullName>
    </submittedName>
</protein>
<evidence type="ECO:0000256" key="5">
    <source>
        <dbReference type="ARBA" id="ARBA00023163"/>
    </source>
</evidence>
<keyword evidence="2" id="KW-0902">Two-component regulatory system</keyword>
<evidence type="ECO:0000313" key="11">
    <source>
        <dbReference type="Proteomes" id="UP000011765"/>
    </source>
</evidence>
<dbReference type="Pfam" id="PF00486">
    <property type="entry name" value="Trans_reg_C"/>
    <property type="match status" value="1"/>
</dbReference>
<reference evidence="10 11" key="1">
    <citation type="submission" date="2011-04" db="EMBL/GenBank/DDBJ databases">
        <title>The complete genome of Thermodesulfobium narugense DSM 14796.</title>
        <authorList>
            <consortium name="US DOE Joint Genome Institute (JGI-PGF)"/>
            <person name="Lucas S."/>
            <person name="Han J."/>
            <person name="Lapidus A."/>
            <person name="Bruce D."/>
            <person name="Goodwin L."/>
            <person name="Pitluck S."/>
            <person name="Peters L."/>
            <person name="Kyrpides N."/>
            <person name="Mavromatis K."/>
            <person name="Pagani I."/>
            <person name="Ivanova N."/>
            <person name="Ovchinnikova G."/>
            <person name="Zhang X."/>
            <person name="Saunders L."/>
            <person name="Detter J.C."/>
            <person name="Tapia R."/>
            <person name="Han C."/>
            <person name="Land M."/>
            <person name="Hauser L."/>
            <person name="Markowitz V."/>
            <person name="Cheng J.-F."/>
            <person name="Hugenholtz P."/>
            <person name="Woyke T."/>
            <person name="Wu D."/>
            <person name="Spring S."/>
            <person name="Schroeder M."/>
            <person name="Brambilla E."/>
            <person name="Klenk H.-P."/>
            <person name="Eisen J.A."/>
        </authorList>
    </citation>
    <scope>NUCLEOTIDE SEQUENCE [LARGE SCALE GENOMIC DNA]</scope>
    <source>
        <strain evidence="10 11">DSM 14796</strain>
    </source>
</reference>